<feature type="non-terminal residue" evidence="1">
    <location>
        <position position="92"/>
    </location>
</feature>
<dbReference type="Pfam" id="PF07592">
    <property type="entry name" value="DDE_Tnp_ISAZ013"/>
    <property type="match status" value="1"/>
</dbReference>
<reference evidence="1" key="1">
    <citation type="submission" date="2013-08" db="EMBL/GenBank/DDBJ databases">
        <authorList>
            <person name="Mendez C."/>
            <person name="Richter M."/>
            <person name="Ferrer M."/>
            <person name="Sanchez J."/>
        </authorList>
    </citation>
    <scope>NUCLEOTIDE SEQUENCE</scope>
</reference>
<comment type="caution">
    <text evidence="1">The sequence shown here is derived from an EMBL/GenBank/DDBJ whole genome shotgun (WGS) entry which is preliminary data.</text>
</comment>
<reference evidence="1" key="2">
    <citation type="journal article" date="2014" name="ISME J.">
        <title>Microbial stratification in low pH oxic and suboxic macroscopic growths along an acid mine drainage.</title>
        <authorList>
            <person name="Mendez-Garcia C."/>
            <person name="Mesa V."/>
            <person name="Sprenger R.R."/>
            <person name="Richter M."/>
            <person name="Diez M.S."/>
            <person name="Solano J."/>
            <person name="Bargiela R."/>
            <person name="Golyshina O.V."/>
            <person name="Manteca A."/>
            <person name="Ramos J.L."/>
            <person name="Gallego J.R."/>
            <person name="Llorente I."/>
            <person name="Martins Dos Santos V.A."/>
            <person name="Jensen O.N."/>
            <person name="Pelaez A.I."/>
            <person name="Sanchez J."/>
            <person name="Ferrer M."/>
        </authorList>
    </citation>
    <scope>NUCLEOTIDE SEQUENCE</scope>
</reference>
<dbReference type="AlphaFoldDB" id="T1CFY0"/>
<dbReference type="InterPro" id="IPR011518">
    <property type="entry name" value="Transposase_36"/>
</dbReference>
<gene>
    <name evidence="1" type="ORF">B1A_08605</name>
</gene>
<sequence>CHGQERYPEATELLVLADCGGSNGARSRAWKHGLQHRLADPYRLSVTVCHYPSGASKYNPIEHRVFSEISKNWAGQPLRDYETVVNYISTTA</sequence>
<dbReference type="EMBL" id="AUZX01006136">
    <property type="protein sequence ID" value="EQD65124.1"/>
    <property type="molecule type" value="Genomic_DNA"/>
</dbReference>
<feature type="non-terminal residue" evidence="1">
    <location>
        <position position="1"/>
    </location>
</feature>
<protein>
    <submittedName>
        <fullName evidence="1">Transposase, Rhodopirellula-type</fullName>
    </submittedName>
</protein>
<organism evidence="1">
    <name type="scientific">mine drainage metagenome</name>
    <dbReference type="NCBI Taxonomy" id="410659"/>
    <lineage>
        <taxon>unclassified sequences</taxon>
        <taxon>metagenomes</taxon>
        <taxon>ecological metagenomes</taxon>
    </lineage>
</organism>
<name>T1CFY0_9ZZZZ</name>
<evidence type="ECO:0000313" key="1">
    <source>
        <dbReference type="EMBL" id="EQD65124.1"/>
    </source>
</evidence>
<accession>T1CFY0</accession>
<proteinExistence type="predicted"/>